<comment type="caution">
    <text evidence="5">The sequence shown here is derived from an EMBL/GenBank/DDBJ whole genome shotgun (WGS) entry which is preliminary data.</text>
</comment>
<dbReference type="PANTHER" id="PTHR11559">
    <property type="entry name" value="CARBOXYLESTERASE"/>
    <property type="match status" value="1"/>
</dbReference>
<evidence type="ECO:0000259" key="4">
    <source>
        <dbReference type="Pfam" id="PF00135"/>
    </source>
</evidence>
<dbReference type="InterPro" id="IPR029058">
    <property type="entry name" value="AB_hydrolase_fold"/>
</dbReference>
<dbReference type="SUPFAM" id="SSF53474">
    <property type="entry name" value="alpha/beta-Hydrolases"/>
    <property type="match status" value="1"/>
</dbReference>
<feature type="signal peptide" evidence="3">
    <location>
        <begin position="1"/>
        <end position="20"/>
    </location>
</feature>
<dbReference type="InterPro" id="IPR019826">
    <property type="entry name" value="Carboxylesterase_B_AS"/>
</dbReference>
<evidence type="ECO:0000256" key="3">
    <source>
        <dbReference type="RuleBase" id="RU361235"/>
    </source>
</evidence>
<keyword evidence="3" id="KW-0732">Signal</keyword>
<protein>
    <recommendedName>
        <fullName evidence="3">Carboxylic ester hydrolase</fullName>
        <ecNumber evidence="3">3.1.1.-</ecNumber>
    </recommendedName>
</protein>
<dbReference type="InterPro" id="IPR019819">
    <property type="entry name" value="Carboxylesterase_B_CS"/>
</dbReference>
<sequence length="539" mass="58363">MVLIRLTTLALALLPLSSRSSPIHPRQDSDSFTVELDYGTFVGVQNETAGYTSWKGIRFADAPVNELRWRAPVSPPSSDVGTIIADTFPKSCISSAQSGSEDCLFLNIFVPIGTTAEDRLPVMIWIHGGGFQAGSSKHADPIWMMQSSSKPFIFVSLQYRLGDFGFMAGSEIESDGESNVGLLDQRAAFHWVQRYIASFGGDASRVTIWGQSGGAGSVMFHLIANGGDSEDLFHAAVGDSPSLTFTPPSSGDYTNDLFSQYASLAGCTNASDTSPLACLRSLTSSKLTAAGKKLIASESRSSTLYNWAPVLDGELIREGPVEAFKTGRFARVPVLFGANTHEGSNWSSGIPDPRANTASSGATEDTVYNFIQGQWNSFTQQSFKDDILNMYPLSGYGDSFDQQGAGMYGELRYICTASMIAGEVAGLGGNAYHYHYDNPHLGDFHKYELQAMFPGEVPDLPPNEDDLALFDTMRKYWTSFVTSGVPEAQDAPIWDKVSNGNSGSRRILLQPGQVAMENVGKDLAHRCNTWHGLSGEMQV</sequence>
<evidence type="ECO:0000256" key="2">
    <source>
        <dbReference type="ARBA" id="ARBA00022801"/>
    </source>
</evidence>
<evidence type="ECO:0000313" key="5">
    <source>
        <dbReference type="EMBL" id="KAK7461040.1"/>
    </source>
</evidence>
<dbReference type="InterPro" id="IPR050309">
    <property type="entry name" value="Type-B_Carboxylest/Lipase"/>
</dbReference>
<proteinExistence type="inferred from homology"/>
<feature type="domain" description="Carboxylesterase type B" evidence="4">
    <location>
        <begin position="32"/>
        <end position="512"/>
    </location>
</feature>
<dbReference type="Proteomes" id="UP001498398">
    <property type="component" value="Unassembled WGS sequence"/>
</dbReference>
<dbReference type="EC" id="3.1.1.-" evidence="3"/>
<dbReference type="PROSITE" id="PS00122">
    <property type="entry name" value="CARBOXYLESTERASE_B_1"/>
    <property type="match status" value="1"/>
</dbReference>
<dbReference type="InterPro" id="IPR002018">
    <property type="entry name" value="CarbesteraseB"/>
</dbReference>
<name>A0ABR1JIF2_9AGAR</name>
<evidence type="ECO:0000256" key="1">
    <source>
        <dbReference type="ARBA" id="ARBA00005964"/>
    </source>
</evidence>
<comment type="similarity">
    <text evidence="1 3">Belongs to the type-B carboxylesterase/lipase family.</text>
</comment>
<accession>A0ABR1JIF2</accession>
<reference evidence="5 6" key="1">
    <citation type="submission" date="2024-01" db="EMBL/GenBank/DDBJ databases">
        <title>A draft genome for the cacao thread blight pathogen Marasmiellus scandens.</title>
        <authorList>
            <person name="Baruah I.K."/>
            <person name="Leung J."/>
            <person name="Bukari Y."/>
            <person name="Amoako-Attah I."/>
            <person name="Meinhardt L.W."/>
            <person name="Bailey B.A."/>
            <person name="Cohen S.P."/>
        </authorList>
    </citation>
    <scope>NUCLEOTIDE SEQUENCE [LARGE SCALE GENOMIC DNA]</scope>
    <source>
        <strain evidence="5 6">GH-19</strain>
    </source>
</reference>
<dbReference type="PROSITE" id="PS00941">
    <property type="entry name" value="CARBOXYLESTERASE_B_2"/>
    <property type="match status" value="1"/>
</dbReference>
<organism evidence="5 6">
    <name type="scientific">Marasmiellus scandens</name>
    <dbReference type="NCBI Taxonomy" id="2682957"/>
    <lineage>
        <taxon>Eukaryota</taxon>
        <taxon>Fungi</taxon>
        <taxon>Dikarya</taxon>
        <taxon>Basidiomycota</taxon>
        <taxon>Agaricomycotina</taxon>
        <taxon>Agaricomycetes</taxon>
        <taxon>Agaricomycetidae</taxon>
        <taxon>Agaricales</taxon>
        <taxon>Marasmiineae</taxon>
        <taxon>Omphalotaceae</taxon>
        <taxon>Marasmiellus</taxon>
    </lineage>
</organism>
<dbReference type="Gene3D" id="3.40.50.1820">
    <property type="entry name" value="alpha/beta hydrolase"/>
    <property type="match status" value="1"/>
</dbReference>
<dbReference type="Pfam" id="PF00135">
    <property type="entry name" value="COesterase"/>
    <property type="match status" value="1"/>
</dbReference>
<keyword evidence="2 3" id="KW-0378">Hydrolase</keyword>
<dbReference type="EMBL" id="JBANRG010000014">
    <property type="protein sequence ID" value="KAK7461040.1"/>
    <property type="molecule type" value="Genomic_DNA"/>
</dbReference>
<keyword evidence="6" id="KW-1185">Reference proteome</keyword>
<feature type="chain" id="PRO_5044989182" description="Carboxylic ester hydrolase" evidence="3">
    <location>
        <begin position="21"/>
        <end position="539"/>
    </location>
</feature>
<gene>
    <name evidence="5" type="ORF">VKT23_008968</name>
</gene>
<evidence type="ECO:0000313" key="6">
    <source>
        <dbReference type="Proteomes" id="UP001498398"/>
    </source>
</evidence>